<dbReference type="OrthoDB" id="333539at2157"/>
<sequence>MPIRLRIVLRGHVSNANDDRSDETSDDEAPGDETSGLGRRRLLRSAVNTGAAVTLVWGLGTANYATSSDLGTITYAMARPHPDADGDATEPRRKDVPVAWQESLRLAFEAQDAIHDMGLAPLVSSFVVPGSYDQPEAAISVEATEENVSDQLEEVAANVPIDINIVDELPPAPERDPEHEQAYQLPELGRDRVPGGVVCESDYGAGTLTPALFDAQSGSRFFATSNHVYGEEGTKETEHRGEPLWLRHDDEPHRVGEVARGYPAADIVQIDPVDGYRPGSVIERASPPAVIGQYTQLGLADLMAQNETLEKVGAISDHTAGEIKGVNAMTCYTGEVCKPGQLVWGDEETLTDGDSGSVNFHPDPENPEEYVLVGGINNARTWWPGSDFTWGTAAHELLDEHGLHF</sequence>
<dbReference type="eggNOG" id="arCOG10314">
    <property type="taxonomic scope" value="Archaea"/>
</dbReference>
<evidence type="ECO:0000313" key="3">
    <source>
        <dbReference type="Proteomes" id="UP000006794"/>
    </source>
</evidence>
<organism evidence="2 3">
    <name type="scientific">Halopiger xanaduensis (strain DSM 18323 / JCM 14033 / SH-6)</name>
    <dbReference type="NCBI Taxonomy" id="797210"/>
    <lineage>
        <taxon>Archaea</taxon>
        <taxon>Methanobacteriati</taxon>
        <taxon>Methanobacteriota</taxon>
        <taxon>Stenosarchaea group</taxon>
        <taxon>Halobacteria</taxon>
        <taxon>Halobacteriales</taxon>
        <taxon>Natrialbaceae</taxon>
        <taxon>Halopiger</taxon>
    </lineage>
</organism>
<keyword evidence="3" id="KW-1185">Reference proteome</keyword>
<dbReference type="STRING" id="797210.Halxa_1686"/>
<dbReference type="AlphaFoldDB" id="F8D4J0"/>
<feature type="region of interest" description="Disordered" evidence="1">
    <location>
        <begin position="15"/>
        <end position="37"/>
    </location>
</feature>
<dbReference type="EMBL" id="CP002839">
    <property type="protein sequence ID" value="AEH36318.1"/>
    <property type="molecule type" value="Genomic_DNA"/>
</dbReference>
<gene>
    <name evidence="2" type="ordered locus">Halxa_1686</name>
</gene>
<reference evidence="2 3" key="1">
    <citation type="journal article" date="2012" name="Stand. Genomic Sci.">
        <title>Complete genome sequence of Halopiger xanaduensis type strain (SH-6(T)).</title>
        <authorList>
            <person name="Anderson I."/>
            <person name="Tindall B.J."/>
            <person name="Rohde M."/>
            <person name="Lucas S."/>
            <person name="Han J."/>
            <person name="Lapidus A."/>
            <person name="Cheng J.F."/>
            <person name="Goodwin L."/>
            <person name="Pitluck S."/>
            <person name="Peters L."/>
            <person name="Pati A."/>
            <person name="Mikhailova N."/>
            <person name="Pagani I."/>
            <person name="Teshima H."/>
            <person name="Han C."/>
            <person name="Tapia R."/>
            <person name="Land M."/>
            <person name="Woyke T."/>
            <person name="Klenk H.P."/>
            <person name="Kyrpides N."/>
            <person name="Ivanova N."/>
        </authorList>
    </citation>
    <scope>NUCLEOTIDE SEQUENCE [LARGE SCALE GENOMIC DNA]</scope>
    <source>
        <strain evidence="3">DSM 18323 / JCM 14033 / SH-6</strain>
    </source>
</reference>
<dbReference type="KEGG" id="hxa:Halxa_1686"/>
<dbReference type="Proteomes" id="UP000006794">
    <property type="component" value="Chromosome"/>
</dbReference>
<proteinExistence type="predicted"/>
<evidence type="ECO:0000313" key="2">
    <source>
        <dbReference type="EMBL" id="AEH36318.1"/>
    </source>
</evidence>
<dbReference type="HOGENOM" id="CLU_663252_0_0_2"/>
<accession>F8D4J0</accession>
<protein>
    <submittedName>
        <fullName evidence="2">Uncharacterized protein</fullName>
    </submittedName>
</protein>
<name>F8D4J0_HALXS</name>
<evidence type="ECO:0000256" key="1">
    <source>
        <dbReference type="SAM" id="MobiDB-lite"/>
    </source>
</evidence>